<dbReference type="Proteomes" id="UP001431209">
    <property type="component" value="Unassembled WGS sequence"/>
</dbReference>
<accession>A0AAW2ZI31</accession>
<evidence type="ECO:0000313" key="1">
    <source>
        <dbReference type="EMBL" id="KAL0488302.1"/>
    </source>
</evidence>
<name>A0AAW2ZI31_9EUKA</name>
<keyword evidence="2" id="KW-1185">Reference proteome</keyword>
<dbReference type="AlphaFoldDB" id="A0AAW2ZI31"/>
<dbReference type="EMBL" id="JAOPGA020001431">
    <property type="protein sequence ID" value="KAL0488302.1"/>
    <property type="molecule type" value="Genomic_DNA"/>
</dbReference>
<protein>
    <submittedName>
        <fullName evidence="1">Chloroperoxidase</fullName>
    </submittedName>
</protein>
<comment type="caution">
    <text evidence="1">The sequence shown here is derived from an EMBL/GenBank/DDBJ whole genome shotgun (WGS) entry which is preliminary data.</text>
</comment>
<gene>
    <name evidence="1" type="ORF">AKO1_015476</name>
</gene>
<evidence type="ECO:0000313" key="2">
    <source>
        <dbReference type="Proteomes" id="UP001431209"/>
    </source>
</evidence>
<proteinExistence type="predicted"/>
<sequence length="212" mass="25181">MYESYDTEESDELIAFRSKEQSPANEDCDYRYFDIHLVLLNNFTFCLKTIYMENNTSWYDDRCIGNWIERISTSIYTGDFTIIEKGNPATVQLLPKSKQSIDQFSEETFRSRFDSLLAQVHFEERTITHVHLRRSHLKNEFEEELHEELSHKYYDAPLIEVFESEPLEAEPRYFNHEHLYMLLSQPINTLLALNMIKAAHSKFFSDVVILDN</sequence>
<reference evidence="1 2" key="1">
    <citation type="submission" date="2024-03" db="EMBL/GenBank/DDBJ databases">
        <title>The Acrasis kona genome and developmental transcriptomes reveal deep origins of eukaryotic multicellular pathways.</title>
        <authorList>
            <person name="Sheikh S."/>
            <person name="Fu C.-J."/>
            <person name="Brown M.W."/>
            <person name="Baldauf S.L."/>
        </authorList>
    </citation>
    <scope>NUCLEOTIDE SEQUENCE [LARGE SCALE GENOMIC DNA]</scope>
    <source>
        <strain evidence="1 2">ATCC MYA-3509</strain>
    </source>
</reference>
<organism evidence="1 2">
    <name type="scientific">Acrasis kona</name>
    <dbReference type="NCBI Taxonomy" id="1008807"/>
    <lineage>
        <taxon>Eukaryota</taxon>
        <taxon>Discoba</taxon>
        <taxon>Heterolobosea</taxon>
        <taxon>Tetramitia</taxon>
        <taxon>Eutetramitia</taxon>
        <taxon>Acrasidae</taxon>
        <taxon>Acrasis</taxon>
    </lineage>
</organism>